<sequence>WYISRHWYLALSMLRNYNNRGYVVFRHDELAYGLSVIQEWY</sequence>
<comment type="caution">
    <text evidence="1">The sequence shown here is derived from an EMBL/GenBank/DDBJ whole genome shotgun (WGS) entry which is preliminary data.</text>
</comment>
<dbReference type="EMBL" id="CAJVQC010090983">
    <property type="protein sequence ID" value="CAG8825728.1"/>
    <property type="molecule type" value="Genomic_DNA"/>
</dbReference>
<keyword evidence="2" id="KW-1185">Reference proteome</keyword>
<accession>A0ACA9S563</accession>
<organism evidence="1 2">
    <name type="scientific">Racocetra persica</name>
    <dbReference type="NCBI Taxonomy" id="160502"/>
    <lineage>
        <taxon>Eukaryota</taxon>
        <taxon>Fungi</taxon>
        <taxon>Fungi incertae sedis</taxon>
        <taxon>Mucoromycota</taxon>
        <taxon>Glomeromycotina</taxon>
        <taxon>Glomeromycetes</taxon>
        <taxon>Diversisporales</taxon>
        <taxon>Gigasporaceae</taxon>
        <taxon>Racocetra</taxon>
    </lineage>
</organism>
<name>A0ACA9S563_9GLOM</name>
<reference evidence="1" key="1">
    <citation type="submission" date="2021-06" db="EMBL/GenBank/DDBJ databases">
        <authorList>
            <person name="Kallberg Y."/>
            <person name="Tangrot J."/>
            <person name="Rosling A."/>
        </authorList>
    </citation>
    <scope>NUCLEOTIDE SEQUENCE</scope>
    <source>
        <strain evidence="1">MA461A</strain>
    </source>
</reference>
<dbReference type="Proteomes" id="UP000789920">
    <property type="component" value="Unassembled WGS sequence"/>
</dbReference>
<feature type="non-terminal residue" evidence="1">
    <location>
        <position position="41"/>
    </location>
</feature>
<proteinExistence type="predicted"/>
<feature type="non-terminal residue" evidence="1">
    <location>
        <position position="1"/>
    </location>
</feature>
<evidence type="ECO:0000313" key="2">
    <source>
        <dbReference type="Proteomes" id="UP000789920"/>
    </source>
</evidence>
<gene>
    <name evidence="1" type="ORF">RPERSI_LOCUS26560</name>
</gene>
<evidence type="ECO:0000313" key="1">
    <source>
        <dbReference type="EMBL" id="CAG8825728.1"/>
    </source>
</evidence>
<protein>
    <submittedName>
        <fullName evidence="1">21726_t:CDS:1</fullName>
    </submittedName>
</protein>